<name>A0A369AU95_9FIRM</name>
<feature type="compositionally biased region" description="Basic residues" evidence="1">
    <location>
        <begin position="760"/>
        <end position="779"/>
    </location>
</feature>
<keyword evidence="3" id="KW-1185">Reference proteome</keyword>
<gene>
    <name evidence="2" type="ORF">DFR58_1196</name>
</gene>
<reference evidence="2 3" key="1">
    <citation type="submission" date="2018-07" db="EMBL/GenBank/DDBJ databases">
        <title>Genomic Encyclopedia of Type Strains, Phase IV (KMG-IV): sequencing the most valuable type-strain genomes for metagenomic binning, comparative biology and taxonomic classification.</title>
        <authorList>
            <person name="Goeker M."/>
        </authorList>
    </citation>
    <scope>NUCLEOTIDE SEQUENCE [LARGE SCALE GENOMIC DNA]</scope>
    <source>
        <strain evidence="2 3">DSM 27016</strain>
    </source>
</reference>
<proteinExistence type="predicted"/>
<organism evidence="2 3">
    <name type="scientific">Anaerobacterium chartisolvens</name>
    <dbReference type="NCBI Taxonomy" id="1297424"/>
    <lineage>
        <taxon>Bacteria</taxon>
        <taxon>Bacillati</taxon>
        <taxon>Bacillota</taxon>
        <taxon>Clostridia</taxon>
        <taxon>Eubacteriales</taxon>
        <taxon>Oscillospiraceae</taxon>
        <taxon>Anaerobacterium</taxon>
    </lineage>
</organism>
<dbReference type="AlphaFoldDB" id="A0A369AU95"/>
<evidence type="ECO:0000313" key="3">
    <source>
        <dbReference type="Proteomes" id="UP000253034"/>
    </source>
</evidence>
<sequence>MDNWKDKHEEFMKLIEETTKLLDEKLKKGEITQYEYDELKTLDFEFDEEKDSIELFKEFYIERKPIKCSELLLVIYDKHKNSFRKAVLLSECFPDPLGFKYSQEIHEFSILIINRAFKLAISKEYPKELLIELKQLYLALNFFNHNNLRNTEKLNNCDFMKFSLSEQIRMLFIFLQDQDRLVAELRKKEIKKQGFFTGMESAISNKCTNTNLNMLISYEDNFEGILEAYDILIRYLYFKKNKDYKNKTIPEHGDITHIRIPSLELITKLSIQRNLLIRTWEKFKYSQWNVVIKNDNAQDVYIFMPKVEEEYKEHIIASNRRQYSLMLNLFKTKDTEMVHESSRIISKISGEINKDDIKTLFLMSKEDYLIAAESYQTMINAYKFNMHSYYLELAIEGFRIEDIFRVFELLHVLAKCYKRAIYKDFDQEDNAWYKYLCPIVPIDYFIEVLTNYYGFAKEYSLKLIKCFTFESGIKGESDIFSRPLILVNSDNIVFCPILMQQINLERIIEMLLSNFEVNIARIGKDFENRIKFILSHFSGIKVNTSKIEFLASDGRNIEFDFIGTFDNHLLLWEFKAMTVPYSDKKHMECKKTIMECIDQIERRSHIIKTDWKKIKELANIELPEKPFADDKIIKLVGTNIFDFTTLVYGENIRVVDESTLLKFFINPEVKVMSLNDKKVLNSKRLWKNTEPTANEFIHYLENPITTSPYMGCIEAFPKAFDVFEDDYPFAIIDQILTKDPYGQEIENSIRFNKSSLADKKSKRKKSSKHRMKKRKKKKK</sequence>
<dbReference type="EMBL" id="QPJT01000019">
    <property type="protein sequence ID" value="RCX12950.1"/>
    <property type="molecule type" value="Genomic_DNA"/>
</dbReference>
<feature type="region of interest" description="Disordered" evidence="1">
    <location>
        <begin position="753"/>
        <end position="779"/>
    </location>
</feature>
<comment type="caution">
    <text evidence="2">The sequence shown here is derived from an EMBL/GenBank/DDBJ whole genome shotgun (WGS) entry which is preliminary data.</text>
</comment>
<dbReference type="OrthoDB" id="2081911at2"/>
<evidence type="ECO:0000313" key="2">
    <source>
        <dbReference type="EMBL" id="RCX12950.1"/>
    </source>
</evidence>
<protein>
    <submittedName>
        <fullName evidence="2">Uncharacterized protein</fullName>
    </submittedName>
</protein>
<dbReference type="RefSeq" id="WP_114298704.1">
    <property type="nucleotide sequence ID" value="NZ_QPJT01000019.1"/>
</dbReference>
<accession>A0A369AU95</accession>
<dbReference type="Proteomes" id="UP000253034">
    <property type="component" value="Unassembled WGS sequence"/>
</dbReference>
<evidence type="ECO:0000256" key="1">
    <source>
        <dbReference type="SAM" id="MobiDB-lite"/>
    </source>
</evidence>